<feature type="transmembrane region" description="Helical" evidence="1">
    <location>
        <begin position="51"/>
        <end position="74"/>
    </location>
</feature>
<sequence length="188" mass="21072">MVKLKAYTIVNVVFALLSSIVSFAFGMWAIVIHEYTKDPAYQSPTCPTSTIRTLTLVNGFLSIVTSISSFLSFVSSFMKMRYDDTTSTYKAIGVFSTINVIFKCIMSTIVFCILVALSSYVWGTSCRSNSTWFFEHINLYLIVYWTLSVIISVLLCCIDVVLTPVIIFANNSSRQQSSEEHLSTPLVK</sequence>
<evidence type="ECO:0000256" key="1">
    <source>
        <dbReference type="SAM" id="Phobius"/>
    </source>
</evidence>
<keyword evidence="1" id="KW-1133">Transmembrane helix</keyword>
<name>A0AAW2ZJK1_9EUKA</name>
<gene>
    <name evidence="2" type="ORF">AKO1_010479</name>
</gene>
<dbReference type="AlphaFoldDB" id="A0AAW2ZJK1"/>
<feature type="transmembrane region" description="Helical" evidence="1">
    <location>
        <begin position="142"/>
        <end position="169"/>
    </location>
</feature>
<keyword evidence="1" id="KW-0812">Transmembrane</keyword>
<feature type="transmembrane region" description="Helical" evidence="1">
    <location>
        <begin position="100"/>
        <end position="122"/>
    </location>
</feature>
<keyword evidence="3" id="KW-1185">Reference proteome</keyword>
<dbReference type="Proteomes" id="UP001431209">
    <property type="component" value="Unassembled WGS sequence"/>
</dbReference>
<protein>
    <submittedName>
        <fullName evidence="2">Uncharacterized protein</fullName>
    </submittedName>
</protein>
<dbReference type="EMBL" id="JAOPGA020001561">
    <property type="protein sequence ID" value="KAL0489514.1"/>
    <property type="molecule type" value="Genomic_DNA"/>
</dbReference>
<keyword evidence="1" id="KW-0472">Membrane</keyword>
<organism evidence="2 3">
    <name type="scientific">Acrasis kona</name>
    <dbReference type="NCBI Taxonomy" id="1008807"/>
    <lineage>
        <taxon>Eukaryota</taxon>
        <taxon>Discoba</taxon>
        <taxon>Heterolobosea</taxon>
        <taxon>Tetramitia</taxon>
        <taxon>Eutetramitia</taxon>
        <taxon>Acrasidae</taxon>
        <taxon>Acrasis</taxon>
    </lineage>
</organism>
<reference evidence="2 3" key="1">
    <citation type="submission" date="2024-03" db="EMBL/GenBank/DDBJ databases">
        <title>The Acrasis kona genome and developmental transcriptomes reveal deep origins of eukaryotic multicellular pathways.</title>
        <authorList>
            <person name="Sheikh S."/>
            <person name="Fu C.-J."/>
            <person name="Brown M.W."/>
            <person name="Baldauf S.L."/>
        </authorList>
    </citation>
    <scope>NUCLEOTIDE SEQUENCE [LARGE SCALE GENOMIC DNA]</scope>
    <source>
        <strain evidence="2 3">ATCC MYA-3509</strain>
    </source>
</reference>
<evidence type="ECO:0000313" key="3">
    <source>
        <dbReference type="Proteomes" id="UP001431209"/>
    </source>
</evidence>
<proteinExistence type="predicted"/>
<evidence type="ECO:0000313" key="2">
    <source>
        <dbReference type="EMBL" id="KAL0489514.1"/>
    </source>
</evidence>
<comment type="caution">
    <text evidence="2">The sequence shown here is derived from an EMBL/GenBank/DDBJ whole genome shotgun (WGS) entry which is preliminary data.</text>
</comment>
<accession>A0AAW2ZJK1</accession>
<feature type="transmembrane region" description="Helical" evidence="1">
    <location>
        <begin position="12"/>
        <end position="31"/>
    </location>
</feature>